<evidence type="ECO:0000313" key="2">
    <source>
        <dbReference type="Proteomes" id="UP000054217"/>
    </source>
</evidence>
<accession>A0A0C3KHK9</accession>
<reference evidence="1 2" key="1">
    <citation type="submission" date="2014-04" db="EMBL/GenBank/DDBJ databases">
        <authorList>
            <consortium name="DOE Joint Genome Institute"/>
            <person name="Kuo A."/>
            <person name="Kohler A."/>
            <person name="Costa M.D."/>
            <person name="Nagy L.G."/>
            <person name="Floudas D."/>
            <person name="Copeland A."/>
            <person name="Barry K.W."/>
            <person name="Cichocki N."/>
            <person name="Veneault-Fourrey C."/>
            <person name="LaButti K."/>
            <person name="Lindquist E.A."/>
            <person name="Lipzen A."/>
            <person name="Lundell T."/>
            <person name="Morin E."/>
            <person name="Murat C."/>
            <person name="Sun H."/>
            <person name="Tunlid A."/>
            <person name="Henrissat B."/>
            <person name="Grigoriev I.V."/>
            <person name="Hibbett D.S."/>
            <person name="Martin F."/>
            <person name="Nordberg H.P."/>
            <person name="Cantor M.N."/>
            <person name="Hua S.X."/>
        </authorList>
    </citation>
    <scope>NUCLEOTIDE SEQUENCE [LARGE SCALE GENOMIC DNA]</scope>
    <source>
        <strain evidence="1 2">Marx 270</strain>
    </source>
</reference>
<gene>
    <name evidence="1" type="ORF">M404DRAFT_306345</name>
</gene>
<reference evidence="2" key="2">
    <citation type="submission" date="2015-01" db="EMBL/GenBank/DDBJ databases">
        <title>Evolutionary Origins and Diversification of the Mycorrhizal Mutualists.</title>
        <authorList>
            <consortium name="DOE Joint Genome Institute"/>
            <consortium name="Mycorrhizal Genomics Consortium"/>
            <person name="Kohler A."/>
            <person name="Kuo A."/>
            <person name="Nagy L.G."/>
            <person name="Floudas D."/>
            <person name="Copeland A."/>
            <person name="Barry K.W."/>
            <person name="Cichocki N."/>
            <person name="Veneault-Fourrey C."/>
            <person name="LaButti K."/>
            <person name="Lindquist E.A."/>
            <person name="Lipzen A."/>
            <person name="Lundell T."/>
            <person name="Morin E."/>
            <person name="Murat C."/>
            <person name="Riley R."/>
            <person name="Ohm R."/>
            <person name="Sun H."/>
            <person name="Tunlid A."/>
            <person name="Henrissat B."/>
            <person name="Grigoriev I.V."/>
            <person name="Hibbett D.S."/>
            <person name="Martin F."/>
        </authorList>
    </citation>
    <scope>NUCLEOTIDE SEQUENCE [LARGE SCALE GENOMIC DNA]</scope>
    <source>
        <strain evidence="2">Marx 270</strain>
    </source>
</reference>
<keyword evidence="2" id="KW-1185">Reference proteome</keyword>
<dbReference type="InParanoid" id="A0A0C3KHK9"/>
<protein>
    <submittedName>
        <fullName evidence="1">Uncharacterized protein</fullName>
    </submittedName>
</protein>
<sequence>MRCNTRARSAADLYKHGIQIQRAHKKYLSGTNDLGNLLRELRNTFLERNASIELFEYF</sequence>
<name>A0A0C3KHK9_PISTI</name>
<organism evidence="1 2">
    <name type="scientific">Pisolithus tinctorius Marx 270</name>
    <dbReference type="NCBI Taxonomy" id="870435"/>
    <lineage>
        <taxon>Eukaryota</taxon>
        <taxon>Fungi</taxon>
        <taxon>Dikarya</taxon>
        <taxon>Basidiomycota</taxon>
        <taxon>Agaricomycotina</taxon>
        <taxon>Agaricomycetes</taxon>
        <taxon>Agaricomycetidae</taxon>
        <taxon>Boletales</taxon>
        <taxon>Sclerodermatineae</taxon>
        <taxon>Pisolithaceae</taxon>
        <taxon>Pisolithus</taxon>
    </lineage>
</organism>
<dbReference type="EMBL" id="KN831955">
    <property type="protein sequence ID" value="KIO09082.1"/>
    <property type="molecule type" value="Genomic_DNA"/>
</dbReference>
<evidence type="ECO:0000313" key="1">
    <source>
        <dbReference type="EMBL" id="KIO09082.1"/>
    </source>
</evidence>
<proteinExistence type="predicted"/>
<dbReference type="HOGENOM" id="CLU_2980041_0_0_1"/>
<dbReference type="Proteomes" id="UP000054217">
    <property type="component" value="Unassembled WGS sequence"/>
</dbReference>
<dbReference type="AlphaFoldDB" id="A0A0C3KHK9"/>